<evidence type="ECO:0000313" key="1">
    <source>
        <dbReference type="EMBL" id="GGF51143.1"/>
    </source>
</evidence>
<dbReference type="EMBL" id="BMJQ01000037">
    <property type="protein sequence ID" value="GGF51143.1"/>
    <property type="molecule type" value="Genomic_DNA"/>
</dbReference>
<reference evidence="1" key="1">
    <citation type="journal article" date="2014" name="Int. J. Syst. Evol. Microbiol.">
        <title>Complete genome sequence of Corynebacterium casei LMG S-19264T (=DSM 44701T), isolated from a smear-ripened cheese.</title>
        <authorList>
            <consortium name="US DOE Joint Genome Institute (JGI-PGF)"/>
            <person name="Walter F."/>
            <person name="Albersmeier A."/>
            <person name="Kalinowski J."/>
            <person name="Ruckert C."/>
        </authorList>
    </citation>
    <scope>NUCLEOTIDE SEQUENCE</scope>
    <source>
        <strain evidence="1">CGMCC 1.15725</strain>
    </source>
</reference>
<protein>
    <submittedName>
        <fullName evidence="1">Uncharacterized protein</fullName>
    </submittedName>
</protein>
<organism evidence="1 2">
    <name type="scientific">Aliidongia dinghuensis</name>
    <dbReference type="NCBI Taxonomy" id="1867774"/>
    <lineage>
        <taxon>Bacteria</taxon>
        <taxon>Pseudomonadati</taxon>
        <taxon>Pseudomonadota</taxon>
        <taxon>Alphaproteobacteria</taxon>
        <taxon>Rhodospirillales</taxon>
        <taxon>Dongiaceae</taxon>
        <taxon>Aliidongia</taxon>
    </lineage>
</organism>
<proteinExistence type="predicted"/>
<gene>
    <name evidence="1" type="ORF">GCM10011611_66990</name>
</gene>
<accession>A0A8J2Z0M1</accession>
<dbReference type="Proteomes" id="UP000646365">
    <property type="component" value="Unassembled WGS sequence"/>
</dbReference>
<dbReference type="AlphaFoldDB" id="A0A8J2Z0M1"/>
<sequence length="75" mass="7889">MADATVCTFAEVSSEAADTAPACMLVSSAMDDIDCAVASISFAAEDTPLTNSPTFVSKVLMRSSSRRARRTFASF</sequence>
<keyword evidence="2" id="KW-1185">Reference proteome</keyword>
<reference evidence="1" key="2">
    <citation type="submission" date="2020-09" db="EMBL/GenBank/DDBJ databases">
        <authorList>
            <person name="Sun Q."/>
            <person name="Zhou Y."/>
        </authorList>
    </citation>
    <scope>NUCLEOTIDE SEQUENCE</scope>
    <source>
        <strain evidence="1">CGMCC 1.15725</strain>
    </source>
</reference>
<name>A0A8J2Z0M1_9PROT</name>
<comment type="caution">
    <text evidence="1">The sequence shown here is derived from an EMBL/GenBank/DDBJ whole genome shotgun (WGS) entry which is preliminary data.</text>
</comment>
<evidence type="ECO:0000313" key="2">
    <source>
        <dbReference type="Proteomes" id="UP000646365"/>
    </source>
</evidence>